<name>A0ABT8TBJ2_9BACT</name>
<dbReference type="SUPFAM" id="SSF52141">
    <property type="entry name" value="Uracil-DNA glycosylase-like"/>
    <property type="match status" value="1"/>
</dbReference>
<dbReference type="RefSeq" id="WP_302244900.1">
    <property type="nucleotide sequence ID" value="NZ_JAULJQ010000017.1"/>
</dbReference>
<accession>A0ABT8TBJ2</accession>
<evidence type="ECO:0000313" key="2">
    <source>
        <dbReference type="Proteomes" id="UP001171111"/>
    </source>
</evidence>
<proteinExistence type="predicted"/>
<dbReference type="EMBL" id="JAULJQ010000017">
    <property type="protein sequence ID" value="MDO2410113.1"/>
    <property type="molecule type" value="Genomic_DNA"/>
</dbReference>
<comment type="caution">
    <text evidence="1">The sequence shown here is derived from an EMBL/GenBank/DDBJ whole genome shotgun (WGS) entry which is preliminary data.</text>
</comment>
<dbReference type="InterPro" id="IPR036895">
    <property type="entry name" value="Uracil-DNA_glycosylase-like_sf"/>
</dbReference>
<gene>
    <name evidence="1" type="ORF">Q2362_08455</name>
</gene>
<dbReference type="Gene3D" id="3.40.470.10">
    <property type="entry name" value="Uracil-DNA glycosylase-like domain"/>
    <property type="match status" value="1"/>
</dbReference>
<keyword evidence="2" id="KW-1185">Reference proteome</keyword>
<protein>
    <submittedName>
        <fullName evidence="1">Uracil-DNA glycosylase family protein</fullName>
    </submittedName>
</protein>
<evidence type="ECO:0000313" key="1">
    <source>
        <dbReference type="EMBL" id="MDO2410113.1"/>
    </source>
</evidence>
<reference evidence="1 2" key="1">
    <citation type="submission" date="2023-06" db="EMBL/GenBank/DDBJ databases">
        <title>Campylobacter magnum sp. nov., isolated from cecal contents of domestic pigs (Sus scrofa domesticus).</title>
        <authorList>
            <person name="Papic B."/>
            <person name="Gruntar I."/>
        </authorList>
    </citation>
    <scope>NUCLEOTIDE SEQUENCE [LARGE SCALE GENOMIC DNA]</scope>
    <source>
        <strain evidence="2">34484-21</strain>
    </source>
</reference>
<organism evidence="1 2">
    <name type="scientific">Campylobacter magnus</name>
    <dbReference type="NCBI Taxonomy" id="3026462"/>
    <lineage>
        <taxon>Bacteria</taxon>
        <taxon>Pseudomonadati</taxon>
        <taxon>Campylobacterota</taxon>
        <taxon>Epsilonproteobacteria</taxon>
        <taxon>Campylobacterales</taxon>
        <taxon>Campylobacteraceae</taxon>
        <taxon>Campylobacter</taxon>
    </lineage>
</organism>
<sequence>MKDKKQKYLSLIERARQNYEYKKHANFKWCDECKKAINLWTYWQGLGYEIDTQKIKILLVGQDWGNTDFDSGKTLENISKINSLSPNEYEKIQYLDGLKPFVTDKNLVELFASIGYPNIDKKRYSDLFFTNISLGYRKINTSAHITKAEISTDKEIFKELVEILEPKYIIALGKMTYEIILEALGFKTPKISLFNDFIFTQNGLKYNKSKIYVVAHPGGMGSANRKKGDKSNKTSIELQKEDWIKIFFNTT</sequence>
<dbReference type="Proteomes" id="UP001171111">
    <property type="component" value="Unassembled WGS sequence"/>
</dbReference>